<dbReference type="EMBL" id="LR699119">
    <property type="protein sequence ID" value="VVC75992.1"/>
    <property type="molecule type" value="Genomic_DNA"/>
</dbReference>
<name>A0A5E4PHW0_9COXI</name>
<organism evidence="1 2">
    <name type="scientific">Aquicella siphonis</name>
    <dbReference type="NCBI Taxonomy" id="254247"/>
    <lineage>
        <taxon>Bacteria</taxon>
        <taxon>Pseudomonadati</taxon>
        <taxon>Pseudomonadota</taxon>
        <taxon>Gammaproteobacteria</taxon>
        <taxon>Legionellales</taxon>
        <taxon>Coxiellaceae</taxon>
        <taxon>Aquicella</taxon>
    </lineage>
</organism>
<gene>
    <name evidence="1" type="ORF">AQUSIP_12930</name>
</gene>
<dbReference type="InterPro" id="IPR052042">
    <property type="entry name" value="Tail_sheath_structural"/>
</dbReference>
<evidence type="ECO:0000313" key="2">
    <source>
        <dbReference type="Proteomes" id="UP000324194"/>
    </source>
</evidence>
<dbReference type="Proteomes" id="UP000324194">
    <property type="component" value="Chromosome 1"/>
</dbReference>
<dbReference type="Gene3D" id="3.40.50.11780">
    <property type="match status" value="1"/>
</dbReference>
<dbReference type="PANTHER" id="PTHR35861:SF2">
    <property type="entry name" value="FELS-2 PROPHAGE PROTEIN"/>
    <property type="match status" value="1"/>
</dbReference>
<keyword evidence="2" id="KW-1185">Reference proteome</keyword>
<dbReference type="AlphaFoldDB" id="A0A5E4PHW0"/>
<accession>A0A5E4PHW0</accession>
<dbReference type="OrthoDB" id="8576398at2"/>
<evidence type="ECO:0008006" key="3">
    <source>
        <dbReference type="Google" id="ProtNLM"/>
    </source>
</evidence>
<proteinExistence type="predicted"/>
<reference evidence="1 2" key="1">
    <citation type="submission" date="2019-08" db="EMBL/GenBank/DDBJ databases">
        <authorList>
            <person name="Guy L."/>
        </authorList>
    </citation>
    <scope>NUCLEOTIDE SEQUENCE [LARGE SCALE GENOMIC DNA]</scope>
    <source>
        <strain evidence="1 2">SGT-108</strain>
    </source>
</reference>
<sequence length="750" mass="75755">MTVLPQGNYNTNALTVPDLYIQIVAPQNAFINGIPTNIMGAVGTASWGPVNSPLGVSTVNDYIQSFGPILTNKYDMGTHVAMACLQGANNIKCVRVTDGTDTAASVAVLDTAGSPATGLTLNALYTGEVGNTIKATVSAGTSSTVATPSYKLTLAIPNGSPEIFDNISGSGATIWENMTNAVNLGQGAIRPPSQLCTASLATYISSVSVTAAGSYATLPTLGTTGNGSGAVLVPTMKAVSATVAAAGTGYVPADTITVTGGTHTVNSIFEVATTKLVSVAVDSGGSNYQVGDTIVLAGGTATTAAILTVETVSGTAVATVSISNAGAYTANAASFTQAATSGVGTGATFDTTVWGVNTVTVDTAGAYTALPSSPVAQGSTSGAGTGCTLTVLWGLLSVAVSAGGSGYDSTSALSVTGGGGSGGATGTLSLSSPLAPALSTYTLSGGTNGNNNVVDNTLIGQDVVPRKGMYALRNSGASVIDLCDVTDSTTYTTQIAYGLSEGAEMIMTGAAGQSISAAITAKQTVGADSYAGKIMIGDWCYFNDPYNNVLRLVSPQGPIAGIISVLSPEQSDLNKPLYGITATQTTYANQTYSPSDLQLIATGGLDVIYNPSPGGQYFAARFGRNCSSNAAVNGDNYTRLTNYIAYSLNAVMGQFVGQLQTASLQLQAKTTLQAFLGNLQRLGMIGTSDGSPAYQVVLDSSNNPQSRVALGYMQADVKVIYLSVVQYFVINIQGGQSVTIQKLATVPVLS</sequence>
<evidence type="ECO:0000313" key="1">
    <source>
        <dbReference type="EMBL" id="VVC75992.1"/>
    </source>
</evidence>
<dbReference type="KEGG" id="asip:AQUSIP_12930"/>
<dbReference type="RefSeq" id="WP_148339248.1">
    <property type="nucleotide sequence ID" value="NZ_LR699119.1"/>
</dbReference>
<protein>
    <recommendedName>
        <fullName evidence="3">Prophage major tail sheath protein</fullName>
    </recommendedName>
</protein>
<dbReference type="PANTHER" id="PTHR35861">
    <property type="match status" value="1"/>
</dbReference>